<evidence type="ECO:0000256" key="2">
    <source>
        <dbReference type="ARBA" id="ARBA00023004"/>
    </source>
</evidence>
<dbReference type="Pfam" id="PF03171">
    <property type="entry name" value="2OG-FeII_Oxy"/>
    <property type="match status" value="1"/>
</dbReference>
<comment type="caution">
    <text evidence="5">The sequence shown here is derived from an EMBL/GenBank/DDBJ whole genome shotgun (WGS) entry which is preliminary data.</text>
</comment>
<reference evidence="5 6" key="1">
    <citation type="journal article" date="2024" name="G3 (Bethesda)">
        <title>Genome assembly of Hibiscus sabdariffa L. provides insights into metabolisms of medicinal natural products.</title>
        <authorList>
            <person name="Kim T."/>
        </authorList>
    </citation>
    <scope>NUCLEOTIDE SEQUENCE [LARGE SCALE GENOMIC DNA]</scope>
    <source>
        <strain evidence="5">TK-2024</strain>
        <tissue evidence="5">Old leaves</tissue>
    </source>
</reference>
<dbReference type="InterPro" id="IPR050295">
    <property type="entry name" value="Plant_2OG-oxidoreductases"/>
</dbReference>
<organism evidence="5 6">
    <name type="scientific">Hibiscus sabdariffa</name>
    <name type="common">roselle</name>
    <dbReference type="NCBI Taxonomy" id="183260"/>
    <lineage>
        <taxon>Eukaryota</taxon>
        <taxon>Viridiplantae</taxon>
        <taxon>Streptophyta</taxon>
        <taxon>Embryophyta</taxon>
        <taxon>Tracheophyta</taxon>
        <taxon>Spermatophyta</taxon>
        <taxon>Magnoliopsida</taxon>
        <taxon>eudicotyledons</taxon>
        <taxon>Gunneridae</taxon>
        <taxon>Pentapetalae</taxon>
        <taxon>rosids</taxon>
        <taxon>malvids</taxon>
        <taxon>Malvales</taxon>
        <taxon>Malvaceae</taxon>
        <taxon>Malvoideae</taxon>
        <taxon>Hibiscus</taxon>
    </lineage>
</organism>
<dbReference type="InterPro" id="IPR027443">
    <property type="entry name" value="IPNS-like_sf"/>
</dbReference>
<dbReference type="InterPro" id="IPR044861">
    <property type="entry name" value="IPNS-like_FE2OG_OXY"/>
</dbReference>
<dbReference type="PANTHER" id="PTHR47991">
    <property type="entry name" value="OXOGLUTARATE/IRON-DEPENDENT DIOXYGENASE"/>
    <property type="match status" value="1"/>
</dbReference>
<dbReference type="Gene3D" id="2.60.120.330">
    <property type="entry name" value="B-lactam Antibiotic, Isopenicillin N Synthase, Chain"/>
    <property type="match status" value="1"/>
</dbReference>
<sequence length="247" mass="27983">MSERPKLAAIVPSPNNIPIIDLSKLSEGDRDDRATQNRLRGMGISSEEKQKYPMAPGNQKLDWCNMFALGVEPPCIRNLKLWPLKPAHFGDTLEVYSREIRKLCKDLLWYIAVGLGLKGDVFEEMFGVSVQAVRMNYYPPCSRPDLVFGLSPHSDESAITVLQQGKGSSVGLQILRDRKWVSDLSIVASYVPSNEVEVGLMAELVDQKSPCRYRRYNHGDYSKHYVSDKLQDKRTLKFAKTEPETFT</sequence>
<evidence type="ECO:0000313" key="5">
    <source>
        <dbReference type="EMBL" id="KAK8511316.1"/>
    </source>
</evidence>
<evidence type="ECO:0000256" key="3">
    <source>
        <dbReference type="RuleBase" id="RU003682"/>
    </source>
</evidence>
<keyword evidence="1 3" id="KW-0479">Metal-binding</keyword>
<evidence type="ECO:0000259" key="4">
    <source>
        <dbReference type="PROSITE" id="PS51471"/>
    </source>
</evidence>
<accession>A0ABR2BW90</accession>
<dbReference type="Proteomes" id="UP001472677">
    <property type="component" value="Unassembled WGS sequence"/>
</dbReference>
<gene>
    <name evidence="5" type="ORF">V6N12_033593</name>
</gene>
<keyword evidence="3" id="KW-0560">Oxidoreductase</keyword>
<dbReference type="SUPFAM" id="SSF51197">
    <property type="entry name" value="Clavaminate synthase-like"/>
    <property type="match status" value="1"/>
</dbReference>
<keyword evidence="6" id="KW-1185">Reference proteome</keyword>
<evidence type="ECO:0000313" key="6">
    <source>
        <dbReference type="Proteomes" id="UP001472677"/>
    </source>
</evidence>
<dbReference type="PROSITE" id="PS51471">
    <property type="entry name" value="FE2OG_OXY"/>
    <property type="match status" value="1"/>
</dbReference>
<comment type="similarity">
    <text evidence="3">Belongs to the iron/ascorbate-dependent oxidoreductase family.</text>
</comment>
<keyword evidence="2 3" id="KW-0408">Iron</keyword>
<evidence type="ECO:0000256" key="1">
    <source>
        <dbReference type="ARBA" id="ARBA00022723"/>
    </source>
</evidence>
<feature type="domain" description="Fe2OG dioxygenase" evidence="4">
    <location>
        <begin position="129"/>
        <end position="243"/>
    </location>
</feature>
<name>A0ABR2BW90_9ROSI</name>
<proteinExistence type="inferred from homology"/>
<protein>
    <recommendedName>
        <fullName evidence="4">Fe2OG dioxygenase domain-containing protein</fullName>
    </recommendedName>
</protein>
<dbReference type="InterPro" id="IPR005123">
    <property type="entry name" value="Oxoglu/Fe-dep_dioxygenase_dom"/>
</dbReference>
<dbReference type="EMBL" id="JBBPBM010000079">
    <property type="protein sequence ID" value="KAK8511316.1"/>
    <property type="molecule type" value="Genomic_DNA"/>
</dbReference>